<accession>A0A0B8NGZ0</accession>
<protein>
    <submittedName>
        <fullName evidence="2">DNA-3-methyladenine glycosylase II</fullName>
        <ecNumber evidence="2">3.2.2.21</ecNumber>
    </submittedName>
</protein>
<dbReference type="GO" id="GO:0003905">
    <property type="term" value="F:alkylbase DNA N-glycosylase activity"/>
    <property type="evidence" value="ECO:0007669"/>
    <property type="project" value="UniProtKB-EC"/>
</dbReference>
<keyword evidence="4" id="KW-1185">Reference proteome</keyword>
<organism evidence="2 5">
    <name type="scientific">Nocardia seriolae</name>
    <dbReference type="NCBI Taxonomy" id="37332"/>
    <lineage>
        <taxon>Bacteria</taxon>
        <taxon>Bacillati</taxon>
        <taxon>Actinomycetota</taxon>
        <taxon>Actinomycetes</taxon>
        <taxon>Mycobacteriales</taxon>
        <taxon>Nocardiaceae</taxon>
        <taxon>Nocardia</taxon>
    </lineage>
</organism>
<reference evidence="2 5" key="3">
    <citation type="submission" date="2016-10" db="EMBL/GenBank/DDBJ databases">
        <title>Genome sequence of Nocardia seriolae strain EM150506, isolated from Anguila japonica.</title>
        <authorList>
            <person name="Han H.-J."/>
        </authorList>
    </citation>
    <scope>NUCLEOTIDE SEQUENCE [LARGE SCALE GENOMIC DNA]</scope>
    <source>
        <strain evidence="2 5">EM150506</strain>
    </source>
</reference>
<dbReference type="EMBL" id="CP017839">
    <property type="protein sequence ID" value="APA95897.1"/>
    <property type="molecule type" value="Genomic_DNA"/>
</dbReference>
<dbReference type="PANTHER" id="PTHR36849">
    <property type="entry name" value="CYTOPLASMIC PROTEIN-RELATED"/>
    <property type="match status" value="1"/>
</dbReference>
<evidence type="ECO:0000256" key="1">
    <source>
        <dbReference type="SAM" id="MobiDB-lite"/>
    </source>
</evidence>
<dbReference type="Pfam" id="PF22752">
    <property type="entry name" value="DUF488-N3i"/>
    <property type="match status" value="1"/>
</dbReference>
<feature type="compositionally biased region" description="Basic and acidic residues" evidence="1">
    <location>
        <begin position="105"/>
        <end position="128"/>
    </location>
</feature>
<name>A0A0B8NGZ0_9NOCA</name>
<evidence type="ECO:0000313" key="4">
    <source>
        <dbReference type="Proteomes" id="UP000037179"/>
    </source>
</evidence>
<gene>
    <name evidence="2" type="ORF">NS506_01829</name>
    <name evidence="3" type="ORF">NSK11_contig00063-0016</name>
</gene>
<dbReference type="OrthoDB" id="9790745at2"/>
<reference evidence="3 4" key="2">
    <citation type="journal article" date="2016" name="Genome Announc.">
        <title>Draft Genome Sequence of Erythromycin- and Oxytetracycline-Sensitive Nocardia seriolae Strain U-1 (NBRC 110359).</title>
        <authorList>
            <person name="Imajoh M."/>
            <person name="Sukeda M."/>
            <person name="Shimizu M."/>
            <person name="Yamane J."/>
            <person name="Ohnishi K."/>
            <person name="Oshima S."/>
        </authorList>
    </citation>
    <scope>NUCLEOTIDE SEQUENCE [LARGE SCALE GENOMIC DNA]</scope>
    <source>
        <strain evidence="3 4">U-1</strain>
    </source>
</reference>
<dbReference type="Proteomes" id="UP000180166">
    <property type="component" value="Chromosome"/>
</dbReference>
<dbReference type="RefSeq" id="WP_033088984.1">
    <property type="nucleotide sequence ID" value="NZ_AP017900.1"/>
</dbReference>
<dbReference type="PANTHER" id="PTHR36849:SF1">
    <property type="entry name" value="CYTOPLASMIC PROTEIN"/>
    <property type="match status" value="1"/>
</dbReference>
<proteinExistence type="predicted"/>
<dbReference type="Proteomes" id="UP000037179">
    <property type="component" value="Unassembled WGS sequence"/>
</dbReference>
<dbReference type="GeneID" id="93370390"/>
<dbReference type="InterPro" id="IPR052552">
    <property type="entry name" value="YeaO-like"/>
</dbReference>
<dbReference type="EMBL" id="BBYQ01000063">
    <property type="protein sequence ID" value="GAP29745.1"/>
    <property type="molecule type" value="Genomic_DNA"/>
</dbReference>
<dbReference type="EC" id="3.2.2.21" evidence="2"/>
<evidence type="ECO:0000313" key="3">
    <source>
        <dbReference type="EMBL" id="GAP29745.1"/>
    </source>
</evidence>
<dbReference type="KEGG" id="nsr:NS506_01829"/>
<evidence type="ECO:0000313" key="2">
    <source>
        <dbReference type="EMBL" id="APA95897.1"/>
    </source>
</evidence>
<dbReference type="AlphaFoldDB" id="A0A0B8NGZ0"/>
<reference evidence="4" key="1">
    <citation type="submission" date="2015-07" db="EMBL/GenBank/DDBJ databases">
        <title>Nocardia seriolae U-1 whole genome shotgun sequence.</title>
        <authorList>
            <person name="Imajoh M."/>
            <person name="Fukumoto Y."/>
            <person name="Sukeda M."/>
            <person name="Yamane J."/>
            <person name="Yamasaki K."/>
            <person name="Shimizu M."/>
            <person name="Ohnishi K."/>
            <person name="Oshima S."/>
        </authorList>
    </citation>
    <scope>NUCLEOTIDE SEQUENCE [LARGE SCALE GENOMIC DNA]</scope>
    <source>
        <strain evidence="4">U-1</strain>
    </source>
</reference>
<evidence type="ECO:0000313" key="5">
    <source>
        <dbReference type="Proteomes" id="UP000180166"/>
    </source>
</evidence>
<keyword evidence="2" id="KW-0326">Glycosidase</keyword>
<keyword evidence="2" id="KW-0378">Hydrolase</keyword>
<sequence length="128" mass="15108">MTQQPRYRVKRVYDAPDAADGRRVLVDRLWPRGISKQAAEIDEWAKDVTPSNELRKWFHADPQTRRAEFERKYRIELEQEVAREGLRRLRQQAAEGPLTLVTATKEPERSHVPVLVDELHETPRADRR</sequence>
<feature type="region of interest" description="Disordered" evidence="1">
    <location>
        <begin position="98"/>
        <end position="128"/>
    </location>
</feature>